<proteinExistence type="predicted"/>
<evidence type="ECO:0000313" key="1">
    <source>
        <dbReference type="EMBL" id="CAL1371893.1"/>
    </source>
</evidence>
<gene>
    <name evidence="1" type="ORF">LTRI10_LOCUS13931</name>
</gene>
<organism evidence="1 2">
    <name type="scientific">Linum trigynum</name>
    <dbReference type="NCBI Taxonomy" id="586398"/>
    <lineage>
        <taxon>Eukaryota</taxon>
        <taxon>Viridiplantae</taxon>
        <taxon>Streptophyta</taxon>
        <taxon>Embryophyta</taxon>
        <taxon>Tracheophyta</taxon>
        <taxon>Spermatophyta</taxon>
        <taxon>Magnoliopsida</taxon>
        <taxon>eudicotyledons</taxon>
        <taxon>Gunneridae</taxon>
        <taxon>Pentapetalae</taxon>
        <taxon>rosids</taxon>
        <taxon>fabids</taxon>
        <taxon>Malpighiales</taxon>
        <taxon>Linaceae</taxon>
        <taxon>Linum</taxon>
    </lineage>
</organism>
<dbReference type="EMBL" id="OZ034815">
    <property type="protein sequence ID" value="CAL1371893.1"/>
    <property type="molecule type" value="Genomic_DNA"/>
</dbReference>
<reference evidence="1 2" key="1">
    <citation type="submission" date="2024-04" db="EMBL/GenBank/DDBJ databases">
        <authorList>
            <person name="Fracassetti M."/>
        </authorList>
    </citation>
    <scope>NUCLEOTIDE SEQUENCE [LARGE SCALE GENOMIC DNA]</scope>
</reference>
<keyword evidence="2" id="KW-1185">Reference proteome</keyword>
<protein>
    <submittedName>
        <fullName evidence="1">Uncharacterized protein</fullName>
    </submittedName>
</protein>
<dbReference type="AlphaFoldDB" id="A0AAV2DFF1"/>
<dbReference type="Proteomes" id="UP001497516">
    <property type="component" value="Chromosome 2"/>
</dbReference>
<accession>A0AAV2DFF1</accession>
<evidence type="ECO:0000313" key="2">
    <source>
        <dbReference type="Proteomes" id="UP001497516"/>
    </source>
</evidence>
<sequence length="145" mass="15933">MMGPWLGLGVKVLEAEVHSPWLPNRPPFRSEVFLTFLVLRVEGVWSGEGGSEAPSFRVGWFHLFPFWHVGSSSLDLGWRQVVVLEVSSGGEGSTGSFVQLGQRSCALLGSLTGLLVSVWSLGLFSNFAAQCKLFLWAWPGCYIMN</sequence>
<name>A0AAV2DFF1_9ROSI</name>